<organism evidence="1 2">
    <name type="scientific">Fulvimarina manganoxydans</name>
    <dbReference type="NCBI Taxonomy" id="937218"/>
    <lineage>
        <taxon>Bacteria</taxon>
        <taxon>Pseudomonadati</taxon>
        <taxon>Pseudomonadota</taxon>
        <taxon>Alphaproteobacteria</taxon>
        <taxon>Hyphomicrobiales</taxon>
        <taxon>Aurantimonadaceae</taxon>
        <taxon>Fulvimarina</taxon>
    </lineage>
</organism>
<protein>
    <submittedName>
        <fullName evidence="1">Uncharacterized protein</fullName>
    </submittedName>
</protein>
<evidence type="ECO:0000313" key="2">
    <source>
        <dbReference type="Proteomes" id="UP000192656"/>
    </source>
</evidence>
<sequence>MFIEKDTDNIIACLTFGGRWERPREDGSIPFTVYGEECSGFDSYGRKTPRFAQFIEEIEALGICFTHRSVFSVKGDLRNAADIERVAIVARHPRIALEENVVEFLKEFGHDEFDPTFTYQQFRHIDNCVTMLRRRPDDWSKTTLRVLEQTRDATEDQIVAGYEACRILADFDEDYAIEANRRGFGKSHTIWGHFIGRMPLFLRSQLSDAWAVALSKHYRKQMSKELRARIEGTVAEAAA</sequence>
<evidence type="ECO:0000313" key="1">
    <source>
        <dbReference type="EMBL" id="SMC58359.1"/>
    </source>
</evidence>
<keyword evidence="2" id="KW-1185">Reference proteome</keyword>
<dbReference type="RefSeq" id="WP_084409212.1">
    <property type="nucleotide sequence ID" value="NZ_FWXR01000004.1"/>
</dbReference>
<name>A0A1W2ACA9_9HYPH</name>
<accession>A0A1W2ACA9</accession>
<proteinExistence type="predicted"/>
<dbReference type="STRING" id="937218.SAMN06297251_10472"/>
<reference evidence="1 2" key="1">
    <citation type="submission" date="2017-04" db="EMBL/GenBank/DDBJ databases">
        <authorList>
            <person name="Afonso C.L."/>
            <person name="Miller P.J."/>
            <person name="Scott M.A."/>
            <person name="Spackman E."/>
            <person name="Goraichik I."/>
            <person name="Dimitrov K.M."/>
            <person name="Suarez D.L."/>
            <person name="Swayne D.E."/>
        </authorList>
    </citation>
    <scope>NUCLEOTIDE SEQUENCE [LARGE SCALE GENOMIC DNA]</scope>
    <source>
        <strain evidence="1 2">CGMCC 1.10972</strain>
    </source>
</reference>
<dbReference type="Proteomes" id="UP000192656">
    <property type="component" value="Unassembled WGS sequence"/>
</dbReference>
<dbReference type="EMBL" id="FWXR01000004">
    <property type="protein sequence ID" value="SMC58359.1"/>
    <property type="molecule type" value="Genomic_DNA"/>
</dbReference>
<dbReference type="AlphaFoldDB" id="A0A1W2ACA9"/>
<gene>
    <name evidence="1" type="ORF">SAMN06297251_10472</name>
</gene>